<dbReference type="Proteomes" id="UP000298327">
    <property type="component" value="Unassembled WGS sequence"/>
</dbReference>
<dbReference type="GO" id="GO:0016838">
    <property type="term" value="F:carbon-oxygen lyase activity, acting on phosphates"/>
    <property type="evidence" value="ECO:0007669"/>
    <property type="project" value="InterPro"/>
</dbReference>
<evidence type="ECO:0000256" key="2">
    <source>
        <dbReference type="ARBA" id="ARBA00023239"/>
    </source>
</evidence>
<organism evidence="3 4">
    <name type="scientific">Dentipellis fragilis</name>
    <dbReference type="NCBI Taxonomy" id="205917"/>
    <lineage>
        <taxon>Eukaryota</taxon>
        <taxon>Fungi</taxon>
        <taxon>Dikarya</taxon>
        <taxon>Basidiomycota</taxon>
        <taxon>Agaricomycotina</taxon>
        <taxon>Agaricomycetes</taxon>
        <taxon>Russulales</taxon>
        <taxon>Hericiaceae</taxon>
        <taxon>Dentipellis</taxon>
    </lineage>
</organism>
<name>A0A4Y9Y7H7_9AGAM</name>
<dbReference type="Pfam" id="PF06330">
    <property type="entry name" value="TRI5"/>
    <property type="match status" value="1"/>
</dbReference>
<dbReference type="AlphaFoldDB" id="A0A4Y9Y7H7"/>
<sequence>MNVNIAATKEKDTAVLVKPMWPELYRHVSETKLGRAEISGYINNFLHRCGFVYAGKSDFTEMESACLATSIARGYVTPEDNSFRRVIPPGIAIAWNSYHHLPDKQTQEYVALITSLFIYAEDMFKDNNDAILAFNSLFIRRQPQKHRMLDHLADILLDLPSYFPTPAVNIMISSALNFMTAIGLENSSIAFNPPASAPRYPAYTRMMSGVSEVYAFFIFTPDVPLEVYLPALPDMMTYICYANDILSFYKEELAGEEENLIYTLARCRRMHASVALQEVIDDAVAAHHRVLETLMPHKAAFDCYVQFAQGYVDFHFASKRYRLDELQG</sequence>
<dbReference type="EMBL" id="SEOQ01000709">
    <property type="protein sequence ID" value="TFY58010.1"/>
    <property type="molecule type" value="Genomic_DNA"/>
</dbReference>
<dbReference type="InterPro" id="IPR008949">
    <property type="entry name" value="Isoprenoid_synthase_dom_sf"/>
</dbReference>
<evidence type="ECO:0008006" key="5">
    <source>
        <dbReference type="Google" id="ProtNLM"/>
    </source>
</evidence>
<proteinExistence type="inferred from homology"/>
<keyword evidence="4" id="KW-1185">Reference proteome</keyword>
<accession>A0A4Y9Y7H7</accession>
<comment type="caution">
    <text evidence="3">The sequence shown here is derived from an EMBL/GenBank/DDBJ whole genome shotgun (WGS) entry which is preliminary data.</text>
</comment>
<dbReference type="SUPFAM" id="SSF48576">
    <property type="entry name" value="Terpenoid synthases"/>
    <property type="match status" value="1"/>
</dbReference>
<comment type="similarity">
    <text evidence="1">Belongs to the trichodiene synthase family.</text>
</comment>
<dbReference type="Gene3D" id="1.10.600.10">
    <property type="entry name" value="Farnesyl Diphosphate Synthase"/>
    <property type="match status" value="1"/>
</dbReference>
<evidence type="ECO:0000256" key="1">
    <source>
        <dbReference type="ARBA" id="ARBA00007946"/>
    </source>
</evidence>
<keyword evidence="2" id="KW-0456">Lyase</keyword>
<dbReference type="OrthoDB" id="2998174at2759"/>
<gene>
    <name evidence="3" type="ORF">EVG20_g8319</name>
</gene>
<dbReference type="STRING" id="205917.A0A4Y9Y7H7"/>
<reference evidence="3 4" key="1">
    <citation type="submission" date="2019-02" db="EMBL/GenBank/DDBJ databases">
        <title>Genome sequencing of the rare red list fungi Dentipellis fragilis.</title>
        <authorList>
            <person name="Buettner E."/>
            <person name="Kellner H."/>
        </authorList>
    </citation>
    <scope>NUCLEOTIDE SEQUENCE [LARGE SCALE GENOMIC DNA]</scope>
    <source>
        <strain evidence="3 4">DSM 105465</strain>
    </source>
</reference>
<protein>
    <recommendedName>
        <fullName evidence="5">Terpene synthase</fullName>
    </recommendedName>
</protein>
<evidence type="ECO:0000313" key="3">
    <source>
        <dbReference type="EMBL" id="TFY58010.1"/>
    </source>
</evidence>
<dbReference type="InterPro" id="IPR024652">
    <property type="entry name" value="Trichodiene_synth"/>
</dbReference>
<evidence type="ECO:0000313" key="4">
    <source>
        <dbReference type="Proteomes" id="UP000298327"/>
    </source>
</evidence>